<organism evidence="2 3">
    <name type="scientific">Photorhabdus asymbiotica</name>
    <dbReference type="NCBI Taxonomy" id="291112"/>
    <lineage>
        <taxon>Bacteria</taxon>
        <taxon>Pseudomonadati</taxon>
        <taxon>Pseudomonadota</taxon>
        <taxon>Gammaproteobacteria</taxon>
        <taxon>Enterobacterales</taxon>
        <taxon>Morganellaceae</taxon>
        <taxon>Photorhabdus</taxon>
    </lineage>
</organism>
<dbReference type="RefSeq" id="WP_015834694.1">
    <property type="nucleotide sequence ID" value="NC_012962.1"/>
</dbReference>
<dbReference type="Pfam" id="PF00334">
    <property type="entry name" value="NDK"/>
    <property type="match status" value="1"/>
</dbReference>
<reference evidence="2 3" key="1">
    <citation type="submission" date="2018-10" db="EMBL/GenBank/DDBJ databases">
        <title>Genomic Encyclopedia of Archaeal and Bacterial Type Strains, Phase II (KMG-II): from individual species to whole genera.</title>
        <authorList>
            <person name="Goeker M."/>
        </authorList>
    </citation>
    <scope>NUCLEOTIDE SEQUENCE [LARGE SCALE GENOMIC DNA]</scope>
    <source>
        <strain evidence="2 3">DSM 15149</strain>
    </source>
</reference>
<dbReference type="InterPro" id="IPR034907">
    <property type="entry name" value="NDK-like_dom"/>
</dbReference>
<dbReference type="Gene3D" id="3.30.70.141">
    <property type="entry name" value="Nucleoside diphosphate kinase-like domain"/>
    <property type="match status" value="1"/>
</dbReference>
<feature type="domain" description="Nucleoside diphosphate kinase-like" evidence="1">
    <location>
        <begin position="51"/>
        <end position="192"/>
    </location>
</feature>
<evidence type="ECO:0000313" key="2">
    <source>
        <dbReference type="EMBL" id="RKS56992.1"/>
    </source>
</evidence>
<sequence>MNVITYADVLEHLTMQSEKIRAYKNDFVPEEAWRVILSLYGKDVGSFVFGHSFILLKPETIARRLSCQVISYLAQRSFAPVAIACVELSRNAAHHIWRFQWNAATTDRIELTNLVNSQSPSILIMLRDCAPTSVPTAVKLWRLKGSAHAARRTADQLHSVLGMHNRMLGFVHTPDEPADLVRELSIFFDATELSMLLHTCRSTEQSIDDLVIQCSRAVAELESQYSAHTVNPNEVIQRLRFSAASCAQSPVWRDYSRGQPMTLAKILAHFREYGLERDSWDVLTIAAELIEHDIKGVHALLDAQAIDEVFAQWAAQNSQDYKFGKDL</sequence>
<comment type="caution">
    <text evidence="2">The sequence shown here is derived from an EMBL/GenBank/DDBJ whole genome shotgun (WGS) entry which is preliminary data.</text>
</comment>
<name>A0ABX9SIP5_9GAMM</name>
<dbReference type="InterPro" id="IPR036850">
    <property type="entry name" value="NDK-like_dom_sf"/>
</dbReference>
<keyword evidence="2" id="KW-0808">Transferase</keyword>
<proteinExistence type="predicted"/>
<evidence type="ECO:0000313" key="3">
    <source>
        <dbReference type="Proteomes" id="UP000280955"/>
    </source>
</evidence>
<evidence type="ECO:0000259" key="1">
    <source>
        <dbReference type="Pfam" id="PF00334"/>
    </source>
</evidence>
<protein>
    <submittedName>
        <fullName evidence="2">Nucleoside diphosphate kinase</fullName>
    </submittedName>
</protein>
<dbReference type="GO" id="GO:0016301">
    <property type="term" value="F:kinase activity"/>
    <property type="evidence" value="ECO:0007669"/>
    <property type="project" value="UniProtKB-KW"/>
</dbReference>
<accession>A0ABX9SIP5</accession>
<keyword evidence="3" id="KW-1185">Reference proteome</keyword>
<dbReference type="EMBL" id="RBLJ01000004">
    <property type="protein sequence ID" value="RKS56992.1"/>
    <property type="molecule type" value="Genomic_DNA"/>
</dbReference>
<keyword evidence="2" id="KW-0418">Kinase</keyword>
<gene>
    <name evidence="2" type="ORF">BDD30_3629</name>
</gene>
<dbReference type="SUPFAM" id="SSF54919">
    <property type="entry name" value="Nucleoside diphosphate kinase, NDK"/>
    <property type="match status" value="1"/>
</dbReference>
<dbReference type="Proteomes" id="UP000280955">
    <property type="component" value="Unassembled WGS sequence"/>
</dbReference>